<dbReference type="Proteomes" id="UP000242972">
    <property type="component" value="Unassembled WGS sequence"/>
</dbReference>
<evidence type="ECO:0000313" key="3">
    <source>
        <dbReference type="Proteomes" id="UP000242972"/>
    </source>
</evidence>
<evidence type="ECO:0000259" key="1">
    <source>
        <dbReference type="Pfam" id="PF26193"/>
    </source>
</evidence>
<protein>
    <recommendedName>
        <fullName evidence="1">DUF8045 domain-containing protein</fullName>
    </recommendedName>
</protein>
<dbReference type="AlphaFoldDB" id="A0A2T2WRB0"/>
<feature type="domain" description="DUF8045" evidence="1">
    <location>
        <begin position="24"/>
        <end position="125"/>
    </location>
</feature>
<proteinExistence type="predicted"/>
<accession>A0A2T2WRB0</accession>
<reference evidence="2 3" key="1">
    <citation type="journal article" date="2014" name="BMC Genomics">
        <title>Comparison of environmental and isolate Sulfobacillus genomes reveals diverse carbon, sulfur, nitrogen, and hydrogen metabolisms.</title>
        <authorList>
            <person name="Justice N.B."/>
            <person name="Norman A."/>
            <person name="Brown C.T."/>
            <person name="Singh A."/>
            <person name="Thomas B.C."/>
            <person name="Banfield J.F."/>
        </authorList>
    </citation>
    <scope>NUCLEOTIDE SEQUENCE [LARGE SCALE GENOMIC DNA]</scope>
    <source>
        <strain evidence="2">AMDSBA4</strain>
    </source>
</reference>
<gene>
    <name evidence="2" type="ORF">C7B46_20915</name>
</gene>
<sequence length="167" mass="19559">MYTLRYYCPDDAYFSRWKAQDPQSWVDHVATLDLLRRIHSVHHIDHEEFIIPSDSNGWPSEAEEHRIYREHIMPRAHILIPRLEAHSLRKAFKSNSGNLYLVGRVVILEDGLVGWATGTSNSFRRFLPPTEFGRFDRRYFLEAVLTHGPDLLSELCFPVIGLPEQRM</sequence>
<comment type="caution">
    <text evidence="2">The sequence shown here is derived from an EMBL/GenBank/DDBJ whole genome shotgun (WGS) entry which is preliminary data.</text>
</comment>
<feature type="non-terminal residue" evidence="2">
    <location>
        <position position="167"/>
    </location>
</feature>
<dbReference type="InterPro" id="IPR058358">
    <property type="entry name" value="DUF8045"/>
</dbReference>
<name>A0A2T2WRB0_9FIRM</name>
<organism evidence="2 3">
    <name type="scientific">Sulfobacillus benefaciens</name>
    <dbReference type="NCBI Taxonomy" id="453960"/>
    <lineage>
        <taxon>Bacteria</taxon>
        <taxon>Bacillati</taxon>
        <taxon>Bacillota</taxon>
        <taxon>Clostridia</taxon>
        <taxon>Eubacteriales</taxon>
        <taxon>Clostridiales Family XVII. Incertae Sedis</taxon>
        <taxon>Sulfobacillus</taxon>
    </lineage>
</organism>
<dbReference type="Pfam" id="PF26193">
    <property type="entry name" value="DUF8045"/>
    <property type="match status" value="1"/>
</dbReference>
<dbReference type="EMBL" id="PXYW01000167">
    <property type="protein sequence ID" value="PSR24766.1"/>
    <property type="molecule type" value="Genomic_DNA"/>
</dbReference>
<evidence type="ECO:0000313" key="2">
    <source>
        <dbReference type="EMBL" id="PSR24766.1"/>
    </source>
</evidence>